<dbReference type="STRING" id="1121895.GCA_000378485_03381"/>
<dbReference type="AlphaFoldDB" id="A0A0A2M1S9"/>
<dbReference type="RefSeq" id="WP_020214557.1">
    <property type="nucleotide sequence ID" value="NZ_JRLX01000013.1"/>
</dbReference>
<dbReference type="OrthoDB" id="1036397at2"/>
<organism evidence="1 2">
    <name type="scientific">Flavobacterium rivuli WB 3.3-2 = DSM 21788</name>
    <dbReference type="NCBI Taxonomy" id="1121895"/>
    <lineage>
        <taxon>Bacteria</taxon>
        <taxon>Pseudomonadati</taxon>
        <taxon>Bacteroidota</taxon>
        <taxon>Flavobacteriia</taxon>
        <taxon>Flavobacteriales</taxon>
        <taxon>Flavobacteriaceae</taxon>
        <taxon>Flavobacterium</taxon>
    </lineage>
</organism>
<evidence type="ECO:0008006" key="3">
    <source>
        <dbReference type="Google" id="ProtNLM"/>
    </source>
</evidence>
<protein>
    <recommendedName>
        <fullName evidence="3">HMA domain-containing protein</fullName>
    </recommendedName>
</protein>
<gene>
    <name evidence="1" type="ORF">Q765_12820</name>
</gene>
<evidence type="ECO:0000313" key="1">
    <source>
        <dbReference type="EMBL" id="KGO86189.1"/>
    </source>
</evidence>
<accession>A0A0A2M1S9</accession>
<proteinExistence type="predicted"/>
<dbReference type="EMBL" id="JRLX01000013">
    <property type="protein sequence ID" value="KGO86189.1"/>
    <property type="molecule type" value="Genomic_DNA"/>
</dbReference>
<dbReference type="Proteomes" id="UP000030152">
    <property type="component" value="Unassembled WGS sequence"/>
</dbReference>
<comment type="caution">
    <text evidence="1">The sequence shown here is derived from an EMBL/GenBank/DDBJ whole genome shotgun (WGS) entry which is preliminary data.</text>
</comment>
<reference evidence="1 2" key="1">
    <citation type="submission" date="2013-09" db="EMBL/GenBank/DDBJ databases">
        <authorList>
            <person name="Zeng Z."/>
            <person name="Chen C."/>
        </authorList>
    </citation>
    <scope>NUCLEOTIDE SEQUENCE [LARGE SCALE GENOMIC DNA]</scope>
    <source>
        <strain evidence="1 2">WB 3.3-2</strain>
    </source>
</reference>
<name>A0A0A2M1S9_9FLAO</name>
<evidence type="ECO:0000313" key="2">
    <source>
        <dbReference type="Proteomes" id="UP000030152"/>
    </source>
</evidence>
<dbReference type="eggNOG" id="COG0500">
    <property type="taxonomic scope" value="Bacteria"/>
</dbReference>
<keyword evidence="2" id="KW-1185">Reference proteome</keyword>
<sequence>MPVSIYKTNITSKVKIKKVKPLLDALLHNEKWNFDLDDCDKILRIDSSKNVNNSIVAALHNAGFKCEELF</sequence>